<gene>
    <name evidence="1" type="ORF">RRG08_066875</name>
</gene>
<protein>
    <submittedName>
        <fullName evidence="1">Uncharacterized protein</fullName>
    </submittedName>
</protein>
<keyword evidence="2" id="KW-1185">Reference proteome</keyword>
<dbReference type="EMBL" id="JAWDGP010003888">
    <property type="protein sequence ID" value="KAK3769824.1"/>
    <property type="molecule type" value="Genomic_DNA"/>
</dbReference>
<name>A0AAE0ZI33_9GAST</name>
<dbReference type="Proteomes" id="UP001283361">
    <property type="component" value="Unassembled WGS sequence"/>
</dbReference>
<dbReference type="AlphaFoldDB" id="A0AAE0ZI33"/>
<organism evidence="1 2">
    <name type="scientific">Elysia crispata</name>
    <name type="common">lettuce slug</name>
    <dbReference type="NCBI Taxonomy" id="231223"/>
    <lineage>
        <taxon>Eukaryota</taxon>
        <taxon>Metazoa</taxon>
        <taxon>Spiralia</taxon>
        <taxon>Lophotrochozoa</taxon>
        <taxon>Mollusca</taxon>
        <taxon>Gastropoda</taxon>
        <taxon>Heterobranchia</taxon>
        <taxon>Euthyneura</taxon>
        <taxon>Panpulmonata</taxon>
        <taxon>Sacoglossa</taxon>
        <taxon>Placobranchoidea</taxon>
        <taxon>Plakobranchidae</taxon>
        <taxon>Elysia</taxon>
    </lineage>
</organism>
<sequence>MFTPEPALIKIHFELGVEDVKTRSRIALEILPQSQRSTLQKLNVEDVKTSLEVALEIPQSQQALRARCGGR</sequence>
<evidence type="ECO:0000313" key="2">
    <source>
        <dbReference type="Proteomes" id="UP001283361"/>
    </source>
</evidence>
<accession>A0AAE0ZI33</accession>
<comment type="caution">
    <text evidence="1">The sequence shown here is derived from an EMBL/GenBank/DDBJ whole genome shotgun (WGS) entry which is preliminary data.</text>
</comment>
<reference evidence="1" key="1">
    <citation type="journal article" date="2023" name="G3 (Bethesda)">
        <title>A reference genome for the long-term kleptoplast-retaining sea slug Elysia crispata morphotype clarki.</title>
        <authorList>
            <person name="Eastman K.E."/>
            <person name="Pendleton A.L."/>
            <person name="Shaikh M.A."/>
            <person name="Suttiyut T."/>
            <person name="Ogas R."/>
            <person name="Tomko P."/>
            <person name="Gavelis G."/>
            <person name="Widhalm J.R."/>
            <person name="Wisecaver J.H."/>
        </authorList>
    </citation>
    <scope>NUCLEOTIDE SEQUENCE</scope>
    <source>
        <strain evidence="1">ECLA1</strain>
    </source>
</reference>
<proteinExistence type="predicted"/>
<evidence type="ECO:0000313" key="1">
    <source>
        <dbReference type="EMBL" id="KAK3769824.1"/>
    </source>
</evidence>